<comment type="caution">
    <text evidence="2">The sequence shown here is derived from an EMBL/GenBank/DDBJ whole genome shotgun (WGS) entry which is preliminary data.</text>
</comment>
<proteinExistence type="predicted"/>
<dbReference type="Proteomes" id="UP000299290">
    <property type="component" value="Unassembled WGS sequence"/>
</dbReference>
<evidence type="ECO:0000313" key="2">
    <source>
        <dbReference type="EMBL" id="GDY42618.1"/>
    </source>
</evidence>
<keyword evidence="1" id="KW-0812">Transmembrane</keyword>
<reference evidence="2 3" key="1">
    <citation type="journal article" date="2020" name="Int. J. Syst. Evol. Microbiol.">
        <title>Reclassification of Streptomyces castelarensis and Streptomyces sporoclivatus as later heterotypic synonyms of Streptomyces antimycoticus.</title>
        <authorList>
            <person name="Komaki H."/>
            <person name="Tamura T."/>
        </authorList>
    </citation>
    <scope>NUCLEOTIDE SEQUENCE [LARGE SCALE GENOMIC DNA]</scope>
    <source>
        <strain evidence="2 3">NBRC 12839</strain>
    </source>
</reference>
<accession>A0A4D4K7I1</accession>
<organism evidence="2 3">
    <name type="scientific">Streptomyces antimycoticus</name>
    <dbReference type="NCBI Taxonomy" id="68175"/>
    <lineage>
        <taxon>Bacteria</taxon>
        <taxon>Bacillati</taxon>
        <taxon>Actinomycetota</taxon>
        <taxon>Actinomycetes</taxon>
        <taxon>Kitasatosporales</taxon>
        <taxon>Streptomycetaceae</taxon>
        <taxon>Streptomyces</taxon>
        <taxon>Streptomyces violaceusniger group</taxon>
    </lineage>
</organism>
<sequence length="77" mass="7773">MDSAAPSEMTADSASYRTGAAAFASKGWAALMFGSVMVKAAVAAARKAPTARRGLRGMGATGFPPDRLIGKVPISDA</sequence>
<name>A0A4D4K7I1_9ACTN</name>
<feature type="transmembrane region" description="Helical" evidence="1">
    <location>
        <begin position="27"/>
        <end position="45"/>
    </location>
</feature>
<gene>
    <name evidence="2" type="ORF">SANT12839_035000</name>
</gene>
<dbReference type="AlphaFoldDB" id="A0A4D4K7I1"/>
<dbReference type="EMBL" id="BJHV01000001">
    <property type="protein sequence ID" value="GDY42618.1"/>
    <property type="molecule type" value="Genomic_DNA"/>
</dbReference>
<protein>
    <submittedName>
        <fullName evidence="2">Uncharacterized protein</fullName>
    </submittedName>
</protein>
<evidence type="ECO:0000313" key="3">
    <source>
        <dbReference type="Proteomes" id="UP000299290"/>
    </source>
</evidence>
<keyword evidence="3" id="KW-1185">Reference proteome</keyword>
<keyword evidence="1" id="KW-1133">Transmembrane helix</keyword>
<keyword evidence="1" id="KW-0472">Membrane</keyword>
<evidence type="ECO:0000256" key="1">
    <source>
        <dbReference type="SAM" id="Phobius"/>
    </source>
</evidence>